<accession>A0A510DV93</accession>
<dbReference type="InterPro" id="IPR022427">
    <property type="entry name" value="MJ0570_ATP-bd"/>
</dbReference>
<dbReference type="GO" id="GO:0017178">
    <property type="term" value="F:diphthine-ammonia ligase activity"/>
    <property type="evidence" value="ECO:0007669"/>
    <property type="project" value="TreeGrafter"/>
</dbReference>
<dbReference type="PANTHER" id="PTHR12196">
    <property type="entry name" value="DOMAIN OF UNKNOWN FUNCTION 71 DUF71 -CONTAINING PROTEIN"/>
    <property type="match status" value="1"/>
</dbReference>
<keyword evidence="3" id="KW-1185">Reference proteome</keyword>
<evidence type="ECO:0000313" key="3">
    <source>
        <dbReference type="Proteomes" id="UP000322983"/>
    </source>
</evidence>
<dbReference type="Pfam" id="PF01902">
    <property type="entry name" value="Diphthami_syn_2"/>
    <property type="match status" value="1"/>
</dbReference>
<dbReference type="InterPro" id="IPR002761">
    <property type="entry name" value="Diphthami_syn_dom"/>
</dbReference>
<evidence type="ECO:0000259" key="1">
    <source>
        <dbReference type="Pfam" id="PF01902"/>
    </source>
</evidence>
<dbReference type="NCBIfam" id="TIGR00290">
    <property type="entry name" value="MJ0570_dom"/>
    <property type="match status" value="1"/>
</dbReference>
<dbReference type="CDD" id="cd01994">
    <property type="entry name" value="AANH_PF0828-like"/>
    <property type="match status" value="1"/>
</dbReference>
<dbReference type="SUPFAM" id="SSF52402">
    <property type="entry name" value="Adenine nucleotide alpha hydrolases-like"/>
    <property type="match status" value="1"/>
</dbReference>
<sequence>MFLFQIGITRQLSLIGTKDISSFSMKICSLFSGGKDSTYALHWAVLKGFEVTSLITFLPELEDSWMFQYQNVKFTEFQARSMGFPVKTFETSGEKEEEIEDLRRALLFCNNEGNQGVVTGALLSDYQRMNINMVAGELGMKVFSPLWRKDQEHYMRSLLNEGFKFIITHSASMGFPHHLVGKAVDERDIEEIILASRKYGFNPAFEGGEAETFVVDAPLFRHELEVKGNVICVSDSCTYSIKEVISE</sequence>
<dbReference type="Proteomes" id="UP000322983">
    <property type="component" value="Chromosome"/>
</dbReference>
<dbReference type="KEGG" id="step:IC006_1395"/>
<gene>
    <name evidence="2" type="ORF">IC006_1395</name>
</gene>
<dbReference type="GO" id="GO:0017183">
    <property type="term" value="P:protein histidyl modification to diphthamide"/>
    <property type="evidence" value="ECO:0007669"/>
    <property type="project" value="TreeGrafter"/>
</dbReference>
<evidence type="ECO:0000313" key="2">
    <source>
        <dbReference type="EMBL" id="BBG24094.1"/>
    </source>
</evidence>
<dbReference type="STRING" id="1294262.GCA_001316085_01379"/>
<dbReference type="NCBIfam" id="TIGR03679">
    <property type="entry name" value="arCOG00187"/>
    <property type="match status" value="1"/>
</dbReference>
<dbReference type="EMBL" id="AP018929">
    <property type="protein sequence ID" value="BBG24094.1"/>
    <property type="molecule type" value="Genomic_DNA"/>
</dbReference>
<feature type="domain" description="Diphthamide synthase" evidence="1">
    <location>
        <begin position="25"/>
        <end position="228"/>
    </location>
</feature>
<dbReference type="AlphaFoldDB" id="A0A510DV93"/>
<dbReference type="Gene3D" id="3.40.50.620">
    <property type="entry name" value="HUPs"/>
    <property type="match status" value="1"/>
</dbReference>
<protein>
    <recommendedName>
        <fullName evidence="1">Diphthamide synthase domain-containing protein</fullName>
    </recommendedName>
</protein>
<proteinExistence type="predicted"/>
<dbReference type="PANTHER" id="PTHR12196:SF2">
    <property type="entry name" value="DIPHTHINE--AMMONIA LIGASE"/>
    <property type="match status" value="1"/>
</dbReference>
<name>A0A510DV93_9CREN</name>
<reference evidence="2 3" key="1">
    <citation type="journal article" date="2020" name="Int. J. Syst. Evol. Microbiol.">
        <title>Sulfuracidifex tepidarius gen. nov., sp. nov. and transfer of Sulfolobus metallicus Huber and Stetter 1992 to the genus Sulfuracidifex as Sulfuracidifex metallicus comb. nov.</title>
        <authorList>
            <person name="Itoh T."/>
            <person name="Miura T."/>
            <person name="Sakai H.D."/>
            <person name="Kato S."/>
            <person name="Ohkuma M."/>
            <person name="Takashina T."/>
        </authorList>
    </citation>
    <scope>NUCLEOTIDE SEQUENCE [LARGE SCALE GENOMIC DNA]</scope>
    <source>
        <strain evidence="2 3">IC-006</strain>
    </source>
</reference>
<dbReference type="InterPro" id="IPR014729">
    <property type="entry name" value="Rossmann-like_a/b/a_fold"/>
</dbReference>
<dbReference type="Gene3D" id="3.90.1490.10">
    <property type="entry name" value="putative n-type atp pyrophosphatase, domain 2"/>
    <property type="match status" value="1"/>
</dbReference>
<organism evidence="2 3">
    <name type="scientific">Sulfuracidifex tepidarius</name>
    <dbReference type="NCBI Taxonomy" id="1294262"/>
    <lineage>
        <taxon>Archaea</taxon>
        <taxon>Thermoproteota</taxon>
        <taxon>Thermoprotei</taxon>
        <taxon>Sulfolobales</taxon>
        <taxon>Sulfolobaceae</taxon>
        <taxon>Sulfuracidifex</taxon>
    </lineage>
</organism>
<dbReference type="PIRSF" id="PIRSF039123">
    <property type="entry name" value="Diphthamide_synthase"/>
    <property type="match status" value="1"/>
</dbReference>
<dbReference type="InterPro" id="IPR030662">
    <property type="entry name" value="DPH6/MJ0570"/>
</dbReference>